<dbReference type="Proteomes" id="UP000619788">
    <property type="component" value="Unassembled WGS sequence"/>
</dbReference>
<protein>
    <submittedName>
        <fullName evidence="2">Uncharacterized protein</fullName>
    </submittedName>
</protein>
<gene>
    <name evidence="2" type="ORF">Psi01_60010</name>
</gene>
<proteinExistence type="predicted"/>
<accession>A0A8J3WQ12</accession>
<dbReference type="EMBL" id="BOOJ01000052">
    <property type="protein sequence ID" value="GIH95371.1"/>
    <property type="molecule type" value="Genomic_DNA"/>
</dbReference>
<sequence length="266" mass="29055">MEMPPWYGGEAGSTPAKGSRTVRPLRGARCGASRGAALSYLPFRKFADQRTTPPVAARFPAVTWEAETWVAAASAVIALGSLLYNVGMKKAARQSAAASERSATASERSAAASEKSAADASVVVEMSVARRHEELGLPQPVELQLEVKTGGLNGRWLAGTITLPRRYRVQAEARWGCFFSTHLHLPDFAEGRQEFFIEHWKDVQETPVTDLVVIRLWPPVDGDEPNPWSCPCGGPTGETLSGPGHWEVRIPIDYTHPVPTVRWLSR</sequence>
<evidence type="ECO:0000313" key="3">
    <source>
        <dbReference type="Proteomes" id="UP000619788"/>
    </source>
</evidence>
<comment type="caution">
    <text evidence="2">The sequence shown here is derived from an EMBL/GenBank/DDBJ whole genome shotgun (WGS) entry which is preliminary data.</text>
</comment>
<evidence type="ECO:0000313" key="2">
    <source>
        <dbReference type="EMBL" id="GIH95371.1"/>
    </source>
</evidence>
<evidence type="ECO:0000256" key="1">
    <source>
        <dbReference type="SAM" id="MobiDB-lite"/>
    </source>
</evidence>
<name>A0A8J3WQ12_9ACTN</name>
<keyword evidence="3" id="KW-1185">Reference proteome</keyword>
<dbReference type="AlphaFoldDB" id="A0A8J3WQ12"/>
<organism evidence="2 3">
    <name type="scientific">Planobispora siamensis</name>
    <dbReference type="NCBI Taxonomy" id="936338"/>
    <lineage>
        <taxon>Bacteria</taxon>
        <taxon>Bacillati</taxon>
        <taxon>Actinomycetota</taxon>
        <taxon>Actinomycetes</taxon>
        <taxon>Streptosporangiales</taxon>
        <taxon>Streptosporangiaceae</taxon>
        <taxon>Planobispora</taxon>
    </lineage>
</organism>
<feature type="region of interest" description="Disordered" evidence="1">
    <location>
        <begin position="1"/>
        <end position="23"/>
    </location>
</feature>
<reference evidence="2 3" key="1">
    <citation type="submission" date="2021-01" db="EMBL/GenBank/DDBJ databases">
        <title>Whole genome shotgun sequence of Planobispora siamensis NBRC 107568.</title>
        <authorList>
            <person name="Komaki H."/>
            <person name="Tamura T."/>
        </authorList>
    </citation>
    <scope>NUCLEOTIDE SEQUENCE [LARGE SCALE GENOMIC DNA]</scope>
    <source>
        <strain evidence="2 3">NBRC 107568</strain>
    </source>
</reference>